<dbReference type="EMBL" id="JBEPMB010000006">
    <property type="protein sequence ID" value="MET3615235.1"/>
    <property type="molecule type" value="Genomic_DNA"/>
</dbReference>
<evidence type="ECO:0000313" key="6">
    <source>
        <dbReference type="Proteomes" id="UP001549047"/>
    </source>
</evidence>
<comment type="pathway">
    <text evidence="2">Organic acid metabolism; glycolate biosynthesis; glycolate from 2-phosphoglycolate: step 1/1.</text>
</comment>
<dbReference type="RefSeq" id="WP_354557712.1">
    <property type="nucleotide sequence ID" value="NZ_JBEPMB010000006.1"/>
</dbReference>
<dbReference type="SUPFAM" id="SSF56784">
    <property type="entry name" value="HAD-like"/>
    <property type="match status" value="1"/>
</dbReference>
<evidence type="ECO:0000313" key="5">
    <source>
        <dbReference type="EMBL" id="MET3615235.1"/>
    </source>
</evidence>
<organism evidence="5 6">
    <name type="scientific">Rhizobium aquaticum</name>
    <dbReference type="NCBI Taxonomy" id="1549636"/>
    <lineage>
        <taxon>Bacteria</taxon>
        <taxon>Pseudomonadati</taxon>
        <taxon>Pseudomonadota</taxon>
        <taxon>Alphaproteobacteria</taxon>
        <taxon>Hyphomicrobiales</taxon>
        <taxon>Rhizobiaceae</taxon>
        <taxon>Rhizobium/Agrobacterium group</taxon>
        <taxon>Rhizobium</taxon>
    </lineage>
</organism>
<comment type="similarity">
    <text evidence="3">Belongs to the HAD-like hydrolase superfamily. CbbY/CbbZ/Gph/YieH family.</text>
</comment>
<dbReference type="SFLD" id="SFLDS00003">
    <property type="entry name" value="Haloacid_Dehalogenase"/>
    <property type="match status" value="1"/>
</dbReference>
<gene>
    <name evidence="5" type="ORF">ABID16_003578</name>
</gene>
<dbReference type="Gene3D" id="1.10.150.240">
    <property type="entry name" value="Putative phosphatase, domain 2"/>
    <property type="match status" value="1"/>
</dbReference>
<proteinExistence type="inferred from homology"/>
<comment type="catalytic activity">
    <reaction evidence="1">
        <text>2-phosphoglycolate + H2O = glycolate + phosphate</text>
        <dbReference type="Rhea" id="RHEA:14369"/>
        <dbReference type="ChEBI" id="CHEBI:15377"/>
        <dbReference type="ChEBI" id="CHEBI:29805"/>
        <dbReference type="ChEBI" id="CHEBI:43474"/>
        <dbReference type="ChEBI" id="CHEBI:58033"/>
        <dbReference type="EC" id="3.1.3.18"/>
    </reaction>
</comment>
<evidence type="ECO:0000256" key="2">
    <source>
        <dbReference type="ARBA" id="ARBA00004818"/>
    </source>
</evidence>
<dbReference type="Proteomes" id="UP001549047">
    <property type="component" value="Unassembled WGS sequence"/>
</dbReference>
<dbReference type="Pfam" id="PF00702">
    <property type="entry name" value="Hydrolase"/>
    <property type="match status" value="1"/>
</dbReference>
<sequence length="230" mass="24279">MAIAGILFDKDGTLLDYFKSWSPVNRKLALIAADGDQALADHLLRSTGMDPETGHVVADSLLAAGNTEEIAEGLVAAGSKLSARQLIEDLDGLFAEAALNAVPVTDLADFFGRLKARGFKLGVASSDNELSIRRTADRFGFAAYLDYIAGYDSGYGCKPEPGMVWGFAEAAGLEHAEILVVGDNSHDMMMGRNAGAGMTIGVLTGTGTRDTLGPLSDYCLNDITEIETII</sequence>
<dbReference type="PANTHER" id="PTHR43434:SF1">
    <property type="entry name" value="PHOSPHOGLYCOLATE PHOSPHATASE"/>
    <property type="match status" value="1"/>
</dbReference>
<dbReference type="InterPro" id="IPR023198">
    <property type="entry name" value="PGP-like_dom2"/>
</dbReference>
<dbReference type="NCBIfam" id="TIGR01549">
    <property type="entry name" value="HAD-SF-IA-v1"/>
    <property type="match status" value="1"/>
</dbReference>
<reference evidence="5 6" key="1">
    <citation type="submission" date="2024-06" db="EMBL/GenBank/DDBJ databases">
        <title>Genomic Encyclopedia of Type Strains, Phase IV (KMG-IV): sequencing the most valuable type-strain genomes for metagenomic binning, comparative biology and taxonomic classification.</title>
        <authorList>
            <person name="Goeker M."/>
        </authorList>
    </citation>
    <scope>NUCLEOTIDE SEQUENCE [LARGE SCALE GENOMIC DNA]</scope>
    <source>
        <strain evidence="5 6">DSM 29780</strain>
    </source>
</reference>
<dbReference type="InterPro" id="IPR050155">
    <property type="entry name" value="HAD-like_hydrolase_sf"/>
</dbReference>
<dbReference type="InterPro" id="IPR023214">
    <property type="entry name" value="HAD_sf"/>
</dbReference>
<evidence type="ECO:0000256" key="4">
    <source>
        <dbReference type="ARBA" id="ARBA00013078"/>
    </source>
</evidence>
<dbReference type="PANTHER" id="PTHR43434">
    <property type="entry name" value="PHOSPHOGLYCOLATE PHOSPHATASE"/>
    <property type="match status" value="1"/>
</dbReference>
<evidence type="ECO:0000256" key="3">
    <source>
        <dbReference type="ARBA" id="ARBA00006171"/>
    </source>
</evidence>
<dbReference type="PRINTS" id="PR00413">
    <property type="entry name" value="HADHALOGNASE"/>
</dbReference>
<keyword evidence="6" id="KW-1185">Reference proteome</keyword>
<evidence type="ECO:0000256" key="1">
    <source>
        <dbReference type="ARBA" id="ARBA00000830"/>
    </source>
</evidence>
<dbReference type="InterPro" id="IPR006439">
    <property type="entry name" value="HAD-SF_hydro_IA"/>
</dbReference>
<dbReference type="Gene3D" id="3.40.50.1000">
    <property type="entry name" value="HAD superfamily/HAD-like"/>
    <property type="match status" value="1"/>
</dbReference>
<dbReference type="EC" id="3.1.3.18" evidence="4"/>
<protein>
    <recommendedName>
        <fullName evidence="4">phosphoglycolate phosphatase</fullName>
        <ecNumber evidence="4">3.1.3.18</ecNumber>
    </recommendedName>
</protein>
<dbReference type="InterPro" id="IPR036412">
    <property type="entry name" value="HAD-like_sf"/>
</dbReference>
<dbReference type="CDD" id="cd01427">
    <property type="entry name" value="HAD_like"/>
    <property type="match status" value="1"/>
</dbReference>
<keyword evidence="5" id="KW-0378">Hydrolase</keyword>
<accession>A0ABV2J394</accession>
<name>A0ABV2J394_9HYPH</name>
<comment type="caution">
    <text evidence="5">The sequence shown here is derived from an EMBL/GenBank/DDBJ whole genome shotgun (WGS) entry which is preliminary data.</text>
</comment>
<dbReference type="SFLD" id="SFLDG01129">
    <property type="entry name" value="C1.5:_HAD__Beta-PGM__Phosphata"/>
    <property type="match status" value="1"/>
</dbReference>
<dbReference type="GO" id="GO:0008967">
    <property type="term" value="F:phosphoglycolate phosphatase activity"/>
    <property type="evidence" value="ECO:0007669"/>
    <property type="project" value="UniProtKB-EC"/>
</dbReference>